<dbReference type="PANTHER" id="PTHR30055:SF151">
    <property type="entry name" value="TRANSCRIPTIONAL REGULATORY PROTEIN"/>
    <property type="match status" value="1"/>
</dbReference>
<keyword evidence="7" id="KW-1185">Reference proteome</keyword>
<dbReference type="PROSITE" id="PS50977">
    <property type="entry name" value="HTH_TETR_2"/>
    <property type="match status" value="1"/>
</dbReference>
<feature type="DNA-binding region" description="H-T-H motif" evidence="4">
    <location>
        <begin position="34"/>
        <end position="53"/>
    </location>
</feature>
<dbReference type="GO" id="GO:0000976">
    <property type="term" value="F:transcription cis-regulatory region binding"/>
    <property type="evidence" value="ECO:0007669"/>
    <property type="project" value="TreeGrafter"/>
</dbReference>
<dbReference type="Gene3D" id="1.10.357.10">
    <property type="entry name" value="Tetracycline Repressor, domain 2"/>
    <property type="match status" value="1"/>
</dbReference>
<evidence type="ECO:0000256" key="4">
    <source>
        <dbReference type="PROSITE-ProRule" id="PRU00335"/>
    </source>
</evidence>
<comment type="caution">
    <text evidence="6">The sequence shown here is derived from an EMBL/GenBank/DDBJ whole genome shotgun (WGS) entry which is preliminary data.</text>
</comment>
<keyword evidence="2 4" id="KW-0238">DNA-binding</keyword>
<dbReference type="InterPro" id="IPR050109">
    <property type="entry name" value="HTH-type_TetR-like_transc_reg"/>
</dbReference>
<evidence type="ECO:0000313" key="6">
    <source>
        <dbReference type="EMBL" id="ROO90550.1"/>
    </source>
</evidence>
<name>A0A3N1DAL8_9ACTN</name>
<organism evidence="6 7">
    <name type="scientific">Actinocorallia herbida</name>
    <dbReference type="NCBI Taxonomy" id="58109"/>
    <lineage>
        <taxon>Bacteria</taxon>
        <taxon>Bacillati</taxon>
        <taxon>Actinomycetota</taxon>
        <taxon>Actinomycetes</taxon>
        <taxon>Streptosporangiales</taxon>
        <taxon>Thermomonosporaceae</taxon>
        <taxon>Actinocorallia</taxon>
    </lineage>
</organism>
<feature type="domain" description="HTH tetR-type" evidence="5">
    <location>
        <begin position="11"/>
        <end position="71"/>
    </location>
</feature>
<evidence type="ECO:0000256" key="3">
    <source>
        <dbReference type="ARBA" id="ARBA00023163"/>
    </source>
</evidence>
<accession>A0A3N1DAL8</accession>
<evidence type="ECO:0000256" key="1">
    <source>
        <dbReference type="ARBA" id="ARBA00023015"/>
    </source>
</evidence>
<dbReference type="InterPro" id="IPR036271">
    <property type="entry name" value="Tet_transcr_reg_TetR-rel_C_sf"/>
</dbReference>
<dbReference type="PANTHER" id="PTHR30055">
    <property type="entry name" value="HTH-TYPE TRANSCRIPTIONAL REGULATOR RUTR"/>
    <property type="match status" value="1"/>
</dbReference>
<dbReference type="SUPFAM" id="SSF48498">
    <property type="entry name" value="Tetracyclin repressor-like, C-terminal domain"/>
    <property type="match status" value="1"/>
</dbReference>
<dbReference type="InterPro" id="IPR009057">
    <property type="entry name" value="Homeodomain-like_sf"/>
</dbReference>
<dbReference type="GO" id="GO:0003700">
    <property type="term" value="F:DNA-binding transcription factor activity"/>
    <property type="evidence" value="ECO:0007669"/>
    <property type="project" value="TreeGrafter"/>
</dbReference>
<evidence type="ECO:0000259" key="5">
    <source>
        <dbReference type="PROSITE" id="PS50977"/>
    </source>
</evidence>
<dbReference type="InterPro" id="IPR004111">
    <property type="entry name" value="Repressor_TetR_C"/>
</dbReference>
<sequence>MAAKGTAGRPALTRGLIVGTAIALVEREGAKALTMRKVAAELGVGTMSLYNHVPDRDNLLEGIAQEVFAELDTEAAADAGDWKAGARALVGAFGEAARRHPRTMHLVLTSRVDLEFPMRTTERALTVLEEAGFDAETSVRALRCLMSYAIGAQMMMSGALKMPEPPETAARLKQTGLPAEFLRTDLAGDFDIGLELLLAALDALRTRTP</sequence>
<keyword evidence="3" id="KW-0804">Transcription</keyword>
<gene>
    <name evidence="6" type="ORF">EDD29_8281</name>
</gene>
<reference evidence="6 7" key="1">
    <citation type="submission" date="2018-11" db="EMBL/GenBank/DDBJ databases">
        <title>Sequencing the genomes of 1000 actinobacteria strains.</title>
        <authorList>
            <person name="Klenk H.-P."/>
        </authorList>
    </citation>
    <scope>NUCLEOTIDE SEQUENCE [LARGE SCALE GENOMIC DNA]</scope>
    <source>
        <strain evidence="6 7">DSM 44254</strain>
    </source>
</reference>
<dbReference type="EMBL" id="RJKE01000001">
    <property type="protein sequence ID" value="ROO90550.1"/>
    <property type="molecule type" value="Genomic_DNA"/>
</dbReference>
<dbReference type="Proteomes" id="UP000272400">
    <property type="component" value="Unassembled WGS sequence"/>
</dbReference>
<dbReference type="InterPro" id="IPR001647">
    <property type="entry name" value="HTH_TetR"/>
</dbReference>
<protein>
    <submittedName>
        <fullName evidence="6">TetR family transcriptional regulator</fullName>
    </submittedName>
</protein>
<dbReference type="AlphaFoldDB" id="A0A3N1DAL8"/>
<keyword evidence="1" id="KW-0805">Transcription regulation</keyword>
<proteinExistence type="predicted"/>
<dbReference type="RefSeq" id="WP_123669489.1">
    <property type="nucleotide sequence ID" value="NZ_RJKE01000001.1"/>
</dbReference>
<evidence type="ECO:0000313" key="7">
    <source>
        <dbReference type="Proteomes" id="UP000272400"/>
    </source>
</evidence>
<dbReference type="Pfam" id="PF02909">
    <property type="entry name" value="TetR_C_1"/>
    <property type="match status" value="1"/>
</dbReference>
<evidence type="ECO:0000256" key="2">
    <source>
        <dbReference type="ARBA" id="ARBA00023125"/>
    </source>
</evidence>
<dbReference type="Pfam" id="PF00440">
    <property type="entry name" value="TetR_N"/>
    <property type="match status" value="1"/>
</dbReference>
<dbReference type="SUPFAM" id="SSF46689">
    <property type="entry name" value="Homeodomain-like"/>
    <property type="match status" value="1"/>
</dbReference>
<dbReference type="GO" id="GO:0045892">
    <property type="term" value="P:negative regulation of DNA-templated transcription"/>
    <property type="evidence" value="ECO:0007669"/>
    <property type="project" value="InterPro"/>
</dbReference>
<dbReference type="OrthoDB" id="329481at2"/>